<name>A0A3M7R2J3_BRAPC</name>
<protein>
    <submittedName>
        <fullName evidence="1">Uncharacterized protein</fullName>
    </submittedName>
</protein>
<proteinExistence type="predicted"/>
<evidence type="ECO:0000313" key="2">
    <source>
        <dbReference type="Proteomes" id="UP000276133"/>
    </source>
</evidence>
<evidence type="ECO:0000313" key="1">
    <source>
        <dbReference type="EMBL" id="RNA17812.1"/>
    </source>
</evidence>
<organism evidence="1 2">
    <name type="scientific">Brachionus plicatilis</name>
    <name type="common">Marine rotifer</name>
    <name type="synonym">Brachionus muelleri</name>
    <dbReference type="NCBI Taxonomy" id="10195"/>
    <lineage>
        <taxon>Eukaryota</taxon>
        <taxon>Metazoa</taxon>
        <taxon>Spiralia</taxon>
        <taxon>Gnathifera</taxon>
        <taxon>Rotifera</taxon>
        <taxon>Eurotatoria</taxon>
        <taxon>Monogononta</taxon>
        <taxon>Pseudotrocha</taxon>
        <taxon>Ploima</taxon>
        <taxon>Brachionidae</taxon>
        <taxon>Brachionus</taxon>
    </lineage>
</organism>
<gene>
    <name evidence="1" type="ORF">BpHYR1_042674</name>
</gene>
<reference evidence="1 2" key="1">
    <citation type="journal article" date="2018" name="Sci. Rep.">
        <title>Genomic signatures of local adaptation to the degree of environmental predictability in rotifers.</title>
        <authorList>
            <person name="Franch-Gras L."/>
            <person name="Hahn C."/>
            <person name="Garcia-Roger E.M."/>
            <person name="Carmona M.J."/>
            <person name="Serra M."/>
            <person name="Gomez A."/>
        </authorList>
    </citation>
    <scope>NUCLEOTIDE SEQUENCE [LARGE SCALE GENOMIC DNA]</scope>
    <source>
        <strain evidence="1">HYR1</strain>
    </source>
</reference>
<accession>A0A3M7R2J3</accession>
<dbReference type="AlphaFoldDB" id="A0A3M7R2J3"/>
<sequence length="65" mass="7726">MDESFGKIFLTLKYQVDKYQKKLFLFILRNIGLPSEQTLKYISIRTHSCASSHYQIPMHFRSLTI</sequence>
<keyword evidence="2" id="KW-1185">Reference proteome</keyword>
<comment type="caution">
    <text evidence="1">The sequence shown here is derived from an EMBL/GenBank/DDBJ whole genome shotgun (WGS) entry which is preliminary data.</text>
</comment>
<dbReference type="EMBL" id="REGN01004368">
    <property type="protein sequence ID" value="RNA17812.1"/>
    <property type="molecule type" value="Genomic_DNA"/>
</dbReference>
<dbReference type="Proteomes" id="UP000276133">
    <property type="component" value="Unassembled WGS sequence"/>
</dbReference>